<name>A0A1S2LGR2_9BACI</name>
<protein>
    <recommendedName>
        <fullName evidence="1">NERD domain-containing protein</fullName>
    </recommendedName>
</protein>
<dbReference type="Pfam" id="PF08378">
    <property type="entry name" value="NERD"/>
    <property type="match status" value="1"/>
</dbReference>
<keyword evidence="3" id="KW-1185">Reference proteome</keyword>
<proteinExistence type="predicted"/>
<dbReference type="OrthoDB" id="569879at2"/>
<gene>
    <name evidence="2" type="ORF">BKP37_14945</name>
</gene>
<feature type="domain" description="NERD" evidence="1">
    <location>
        <begin position="41"/>
        <end position="159"/>
    </location>
</feature>
<dbReference type="Proteomes" id="UP000179524">
    <property type="component" value="Unassembled WGS sequence"/>
</dbReference>
<reference evidence="2 3" key="1">
    <citation type="submission" date="2016-10" db="EMBL/GenBank/DDBJ databases">
        <title>Draft genome sequences of four alkaliphilic bacteria belonging to the Anaerobacillus genus.</title>
        <authorList>
            <person name="Bassil N.M."/>
            <person name="Lloyd J.R."/>
        </authorList>
    </citation>
    <scope>NUCLEOTIDE SEQUENCE [LARGE SCALE GENOMIC DNA]</scope>
    <source>
        <strain evidence="2 3">DSM 18345</strain>
    </source>
</reference>
<sequence>MIEKHQSKSPKIYGLEVLNRRVPPTHFNKTKIEHDLSLALSGYRGEKSISYYLSFLDPDKYSILHGLRLRDALNRYFQIDVLLLSNFFHMIVEVKNLSGNLYLMQDPNQLVRTSNDNSKEYFQDPILQVRRQIVQLQSWMKKYNYPPRPIIYLIVFANSNAVIEIAPDYDEAKETVIRSEALPFKFEEIEATYNIQNVQQIDIKKLIHLLIKKNEPLYANLLQTYEVRAEEIIKGVSCPNCSQIPMKRLNGTWYCPRCTTKSKEAHVSSLKDFQLLFGPTINNSQFRSFLKIESRSVATRLLKSMNLNHSGQQKNRKYMLPPII</sequence>
<organism evidence="2 3">
    <name type="scientific">Anaerobacillus alkalilacustris</name>
    <dbReference type="NCBI Taxonomy" id="393763"/>
    <lineage>
        <taxon>Bacteria</taxon>
        <taxon>Bacillati</taxon>
        <taxon>Bacillota</taxon>
        <taxon>Bacilli</taxon>
        <taxon>Bacillales</taxon>
        <taxon>Bacillaceae</taxon>
        <taxon>Anaerobacillus</taxon>
    </lineage>
</organism>
<accession>A0A1S2LGR2</accession>
<dbReference type="RefSeq" id="WP_071310418.1">
    <property type="nucleotide sequence ID" value="NZ_MLQR01000036.1"/>
</dbReference>
<dbReference type="InterPro" id="IPR011528">
    <property type="entry name" value="NERD"/>
</dbReference>
<dbReference type="PROSITE" id="PS50965">
    <property type="entry name" value="NERD"/>
    <property type="match status" value="1"/>
</dbReference>
<evidence type="ECO:0000259" key="1">
    <source>
        <dbReference type="PROSITE" id="PS50965"/>
    </source>
</evidence>
<evidence type="ECO:0000313" key="3">
    <source>
        <dbReference type="Proteomes" id="UP000179524"/>
    </source>
</evidence>
<comment type="caution">
    <text evidence="2">The sequence shown here is derived from an EMBL/GenBank/DDBJ whole genome shotgun (WGS) entry which is preliminary data.</text>
</comment>
<evidence type="ECO:0000313" key="2">
    <source>
        <dbReference type="EMBL" id="OIJ11739.1"/>
    </source>
</evidence>
<dbReference type="AlphaFoldDB" id="A0A1S2LGR2"/>
<dbReference type="EMBL" id="MLQR01000036">
    <property type="protein sequence ID" value="OIJ11739.1"/>
    <property type="molecule type" value="Genomic_DNA"/>
</dbReference>